<evidence type="ECO:0008006" key="3">
    <source>
        <dbReference type="Google" id="ProtNLM"/>
    </source>
</evidence>
<reference evidence="1 2" key="1">
    <citation type="journal article" date="2016" name="Sci. Rep.">
        <title>Complete genome sequence and transcriptomic analysis of a novel marine strain Bacillus weihaiensis reveals the mechanism of brown algae degradation.</title>
        <authorList>
            <person name="Zhu Y."/>
            <person name="Chen P."/>
            <person name="Bao Y."/>
            <person name="Men Y."/>
            <person name="Zeng Y."/>
            <person name="Yang J."/>
            <person name="Sun J."/>
            <person name="Sun Y."/>
        </authorList>
    </citation>
    <scope>NUCLEOTIDE SEQUENCE [LARGE SCALE GENOMIC DNA]</scope>
    <source>
        <strain evidence="1 2">Alg07</strain>
    </source>
</reference>
<keyword evidence="2" id="KW-1185">Reference proteome</keyword>
<name>A0A1L3MVQ7_9BACI</name>
<organism evidence="1 2">
    <name type="scientific">Bacillus weihaiensis</name>
    <dbReference type="NCBI Taxonomy" id="1547283"/>
    <lineage>
        <taxon>Bacteria</taxon>
        <taxon>Bacillati</taxon>
        <taxon>Bacillota</taxon>
        <taxon>Bacilli</taxon>
        <taxon>Bacillales</taxon>
        <taxon>Bacillaceae</taxon>
        <taxon>Bacillus</taxon>
    </lineage>
</organism>
<sequence length="218" mass="24677">MKIIGIDLAGPANHKDTVMTIFEKHQDQLVFESYCENASDSVILSTIRELASTHRVIVGMDAPLSYQDGGGDRPQDKEMRNLIKSYGMLGSSIMPPTLTRMVYLTLRGIALTRSLRISEDFPIEIVEVHPGAAIGTRIDPAYLKDVLMYKRERTSREVMFHALVEMGLVHLPMELVESSHRIDSCAAALAAWHWVDENKQPVWCWNKTCDRHPYECCC</sequence>
<proteinExistence type="predicted"/>
<dbReference type="AlphaFoldDB" id="A0A1L3MVQ7"/>
<dbReference type="EMBL" id="CP016020">
    <property type="protein sequence ID" value="APH06423.1"/>
    <property type="molecule type" value="Genomic_DNA"/>
</dbReference>
<accession>A0A1L3MVQ7</accession>
<dbReference type="KEGG" id="bwh:A9C19_17725"/>
<dbReference type="Proteomes" id="UP000181936">
    <property type="component" value="Chromosome"/>
</dbReference>
<evidence type="ECO:0000313" key="2">
    <source>
        <dbReference type="Proteomes" id="UP000181936"/>
    </source>
</evidence>
<dbReference type="STRING" id="1547283.A9C19_17725"/>
<dbReference type="OrthoDB" id="5783260at2"/>
<dbReference type="RefSeq" id="WP_072581223.1">
    <property type="nucleotide sequence ID" value="NZ_CP016020.1"/>
</dbReference>
<protein>
    <recommendedName>
        <fullName evidence="3">DUF429 domain-containing protein</fullName>
    </recommendedName>
</protein>
<dbReference type="Pfam" id="PF04250">
    <property type="entry name" value="DUF429"/>
    <property type="match status" value="1"/>
</dbReference>
<evidence type="ECO:0000313" key="1">
    <source>
        <dbReference type="EMBL" id="APH06423.1"/>
    </source>
</evidence>
<dbReference type="InterPro" id="IPR007362">
    <property type="entry name" value="DUF429"/>
</dbReference>
<gene>
    <name evidence="1" type="ORF">A9C19_17725</name>
</gene>